<dbReference type="AlphaFoldDB" id="A0A2Z4G9Q3"/>
<dbReference type="SUPFAM" id="SSF53697">
    <property type="entry name" value="SIS domain"/>
    <property type="match status" value="1"/>
</dbReference>
<keyword evidence="5" id="KW-0862">Zinc</keyword>
<dbReference type="Gene3D" id="3.10.580.10">
    <property type="entry name" value="CBS-domain"/>
    <property type="match status" value="1"/>
</dbReference>
<dbReference type="InterPro" id="IPR050986">
    <property type="entry name" value="GutQ/KpsF_isomerases"/>
</dbReference>
<dbReference type="GO" id="GO:0019146">
    <property type="term" value="F:arabinose-5-phosphate isomerase activity"/>
    <property type="evidence" value="ECO:0007669"/>
    <property type="project" value="UniProtKB-ARBA"/>
</dbReference>
<proteinExistence type="inferred from homology"/>
<name>A0A2Z4G9Q3_9BACT</name>
<evidence type="ECO:0000256" key="7">
    <source>
        <dbReference type="PROSITE-ProRule" id="PRU00703"/>
    </source>
</evidence>
<dbReference type="InterPro" id="IPR046348">
    <property type="entry name" value="SIS_dom_sf"/>
</dbReference>
<gene>
    <name evidence="10" type="ORF">DJ013_07175</name>
</gene>
<evidence type="ECO:0000256" key="5">
    <source>
        <dbReference type="PIRSR" id="PIRSR004692-2"/>
    </source>
</evidence>
<dbReference type="KEGG" id="als:DJ013_07175"/>
<keyword evidence="3 7" id="KW-0129">CBS domain</keyword>
<dbReference type="PROSITE" id="PS51371">
    <property type="entry name" value="CBS"/>
    <property type="match status" value="2"/>
</dbReference>
<feature type="site" description="Catalytically relevant" evidence="6">
    <location>
        <position position="190"/>
    </location>
</feature>
<keyword evidence="10" id="KW-0413">Isomerase</keyword>
<dbReference type="Proteomes" id="UP000249873">
    <property type="component" value="Chromosome"/>
</dbReference>
<feature type="site" description="Catalytically relevant" evidence="6">
    <location>
        <position position="149"/>
    </location>
</feature>
<dbReference type="Pfam" id="PF01380">
    <property type="entry name" value="SIS"/>
    <property type="match status" value="1"/>
</dbReference>
<feature type="domain" description="CBS" evidence="8">
    <location>
        <begin position="273"/>
        <end position="324"/>
    </location>
</feature>
<dbReference type="GO" id="GO:0005975">
    <property type="term" value="P:carbohydrate metabolic process"/>
    <property type="evidence" value="ECO:0007669"/>
    <property type="project" value="InterPro"/>
</dbReference>
<feature type="site" description="Catalytically relevant" evidence="6">
    <location>
        <position position="108"/>
    </location>
</feature>
<feature type="domain" description="SIS" evidence="9">
    <location>
        <begin position="38"/>
        <end position="181"/>
    </location>
</feature>
<dbReference type="PANTHER" id="PTHR42745">
    <property type="match status" value="1"/>
</dbReference>
<dbReference type="Gene3D" id="3.40.50.10490">
    <property type="entry name" value="Glucose-6-phosphate isomerase like protein, domain 1"/>
    <property type="match status" value="1"/>
</dbReference>
<dbReference type="GO" id="GO:0097367">
    <property type="term" value="F:carbohydrate derivative binding"/>
    <property type="evidence" value="ECO:0007669"/>
    <property type="project" value="InterPro"/>
</dbReference>
<dbReference type="InterPro" id="IPR001347">
    <property type="entry name" value="SIS_dom"/>
</dbReference>
<evidence type="ECO:0000256" key="3">
    <source>
        <dbReference type="ARBA" id="ARBA00023122"/>
    </source>
</evidence>
<keyword evidence="11" id="KW-1185">Reference proteome</keyword>
<dbReference type="InterPro" id="IPR046342">
    <property type="entry name" value="CBS_dom_sf"/>
</dbReference>
<dbReference type="SMART" id="SM00116">
    <property type="entry name" value="CBS"/>
    <property type="match status" value="2"/>
</dbReference>
<evidence type="ECO:0000256" key="1">
    <source>
        <dbReference type="ARBA" id="ARBA00008165"/>
    </source>
</evidence>
<sequence length="324" mass="34864">MDTKLKKKITDLAINVFDAESRAIDSLKNTIGEGFTKAIELIINAKGKAVITGIGKSAIIAQKISATFNSTGQTSVYMHAVDALHGDLGILDKNDVLICLSKSGNSPEIVNLLPYVKEVGSPLIAITGNIESALAKAANCTLDVFVEREACINNLAPTSSTTTAMVMGDALAVCLMDVRNFDENDFARNHPSGTLGKIMLLKVADLYTKNAIPSVSENDSINQVILEITSKRLGATAVLNCTNELAGIITDGDLRRMLEKHENFSNLKAKDIMGKSPKTIEPSVLGTKALSFMREHSITQLIVSEDKKLLGFIHLHDLLKEGLT</sequence>
<reference evidence="10 11" key="1">
    <citation type="submission" date="2018-05" db="EMBL/GenBank/DDBJ databases">
        <title>Complete genome sequence of Arcticibacterium luteifluviistationis SM1504T, a cytophagaceae bacterium isolated from Arctic surface seawater.</title>
        <authorList>
            <person name="Li Y."/>
            <person name="Qin Q.-L."/>
        </authorList>
    </citation>
    <scope>NUCLEOTIDE SEQUENCE [LARGE SCALE GENOMIC DNA]</scope>
    <source>
        <strain evidence="10 11">SM1504</strain>
    </source>
</reference>
<dbReference type="GO" id="GO:0046872">
    <property type="term" value="F:metal ion binding"/>
    <property type="evidence" value="ECO:0007669"/>
    <property type="project" value="UniProtKB-KW"/>
</dbReference>
<accession>A0A2Z4G9Q3</accession>
<evidence type="ECO:0000313" key="10">
    <source>
        <dbReference type="EMBL" id="AWV97962.1"/>
    </source>
</evidence>
<evidence type="ECO:0000256" key="4">
    <source>
        <dbReference type="PIRNR" id="PIRNR004692"/>
    </source>
</evidence>
<dbReference type="InterPro" id="IPR000644">
    <property type="entry name" value="CBS_dom"/>
</dbReference>
<dbReference type="GO" id="GO:1901135">
    <property type="term" value="P:carbohydrate derivative metabolic process"/>
    <property type="evidence" value="ECO:0007669"/>
    <property type="project" value="InterPro"/>
</dbReference>
<keyword evidence="5" id="KW-0479">Metal-binding</keyword>
<dbReference type="FunFam" id="3.40.50.10490:FF:000011">
    <property type="entry name" value="Arabinose 5-phosphate isomerase"/>
    <property type="match status" value="1"/>
</dbReference>
<dbReference type="InterPro" id="IPR004800">
    <property type="entry name" value="KdsD/KpsF-type"/>
</dbReference>
<dbReference type="CDD" id="cd05014">
    <property type="entry name" value="SIS_Kpsf"/>
    <property type="match status" value="1"/>
</dbReference>
<feature type="site" description="Catalytically relevant" evidence="6">
    <location>
        <position position="56"/>
    </location>
</feature>
<keyword evidence="2" id="KW-0677">Repeat</keyword>
<evidence type="ECO:0000259" key="8">
    <source>
        <dbReference type="PROSITE" id="PS51371"/>
    </source>
</evidence>
<organism evidence="10 11">
    <name type="scientific">Arcticibacterium luteifluviistationis</name>
    <dbReference type="NCBI Taxonomy" id="1784714"/>
    <lineage>
        <taxon>Bacteria</taxon>
        <taxon>Pseudomonadati</taxon>
        <taxon>Bacteroidota</taxon>
        <taxon>Cytophagia</taxon>
        <taxon>Cytophagales</taxon>
        <taxon>Leadbetterellaceae</taxon>
        <taxon>Arcticibacterium</taxon>
    </lineage>
</organism>
<protein>
    <submittedName>
        <fullName evidence="10">D-arabinose 5-phosphate isomerase</fullName>
    </submittedName>
</protein>
<evidence type="ECO:0000313" key="11">
    <source>
        <dbReference type="Proteomes" id="UP000249873"/>
    </source>
</evidence>
<dbReference type="EMBL" id="CP029480">
    <property type="protein sequence ID" value="AWV97962.1"/>
    <property type="molecule type" value="Genomic_DNA"/>
</dbReference>
<evidence type="ECO:0000256" key="2">
    <source>
        <dbReference type="ARBA" id="ARBA00022737"/>
    </source>
</evidence>
<dbReference type="NCBIfam" id="TIGR00393">
    <property type="entry name" value="kpsF"/>
    <property type="match status" value="1"/>
</dbReference>
<dbReference type="CDD" id="cd04604">
    <property type="entry name" value="CBS_pair_SIS_assoc"/>
    <property type="match status" value="1"/>
</dbReference>
<dbReference type="PROSITE" id="PS51464">
    <property type="entry name" value="SIS"/>
    <property type="match status" value="1"/>
</dbReference>
<feature type="binding site" evidence="5">
    <location>
        <position position="79"/>
    </location>
    <ligand>
        <name>Zn(2+)</name>
        <dbReference type="ChEBI" id="CHEBI:29105"/>
    </ligand>
</feature>
<dbReference type="Pfam" id="PF00571">
    <property type="entry name" value="CBS"/>
    <property type="match status" value="2"/>
</dbReference>
<evidence type="ECO:0000259" key="9">
    <source>
        <dbReference type="PROSITE" id="PS51464"/>
    </source>
</evidence>
<dbReference type="OrthoDB" id="9762536at2"/>
<evidence type="ECO:0000256" key="6">
    <source>
        <dbReference type="PIRSR" id="PIRSR004692-3"/>
    </source>
</evidence>
<comment type="similarity">
    <text evidence="1 4">Belongs to the SIS family. GutQ/KpsF subfamily.</text>
</comment>
<dbReference type="PIRSF" id="PIRSF004692">
    <property type="entry name" value="KdsD_KpsF"/>
    <property type="match status" value="1"/>
</dbReference>
<dbReference type="RefSeq" id="WP_111371064.1">
    <property type="nucleotide sequence ID" value="NZ_CP029480.1"/>
</dbReference>
<dbReference type="PANTHER" id="PTHR42745:SF1">
    <property type="entry name" value="ARABINOSE 5-PHOSPHATE ISOMERASE KDSD"/>
    <property type="match status" value="1"/>
</dbReference>
<dbReference type="InterPro" id="IPR035474">
    <property type="entry name" value="SIS_Kpsf"/>
</dbReference>
<feature type="domain" description="CBS" evidence="8">
    <location>
        <begin position="207"/>
        <end position="265"/>
    </location>
</feature>